<dbReference type="Gene3D" id="3.40.250.10">
    <property type="entry name" value="Rhodanese-like domain"/>
    <property type="match status" value="1"/>
</dbReference>
<dbReference type="Pfam" id="PF00581">
    <property type="entry name" value="Rhodanese"/>
    <property type="match status" value="1"/>
</dbReference>
<dbReference type="CDD" id="cd00158">
    <property type="entry name" value="RHOD"/>
    <property type="match status" value="1"/>
</dbReference>
<dbReference type="SUPFAM" id="SSF52821">
    <property type="entry name" value="Rhodanese/Cell cycle control phosphatase"/>
    <property type="match status" value="1"/>
</dbReference>
<dbReference type="InterPro" id="IPR001763">
    <property type="entry name" value="Rhodanese-like_dom"/>
</dbReference>
<evidence type="ECO:0000313" key="3">
    <source>
        <dbReference type="EMBL" id="MSC31815.1"/>
    </source>
</evidence>
<dbReference type="InterPro" id="IPR036873">
    <property type="entry name" value="Rhodanese-like_dom_sf"/>
</dbReference>
<dbReference type="Proteomes" id="UP000433575">
    <property type="component" value="Unassembled WGS sequence"/>
</dbReference>
<dbReference type="AlphaFoldDB" id="A0A6N7S2P0"/>
<dbReference type="InterPro" id="IPR050229">
    <property type="entry name" value="GlpE_sulfurtransferase"/>
</dbReference>
<dbReference type="PROSITE" id="PS50206">
    <property type="entry name" value="RHODANESE_3"/>
    <property type="match status" value="1"/>
</dbReference>
<keyword evidence="5" id="KW-1185">Reference proteome</keyword>
<name>A0A6N7S2P0_9FIRM</name>
<reference evidence="4 5" key="1">
    <citation type="journal article" date="2019" name="Nat. Med.">
        <title>A library of human gut bacterial isolates paired with longitudinal multiomics data enables mechanistic microbiome research.</title>
        <authorList>
            <person name="Poyet M."/>
            <person name="Groussin M."/>
            <person name="Gibbons S.M."/>
            <person name="Avila-Pacheco J."/>
            <person name="Jiang X."/>
            <person name="Kearney S.M."/>
            <person name="Perrotta A.R."/>
            <person name="Berdy B."/>
            <person name="Zhao S."/>
            <person name="Lieberman T.D."/>
            <person name="Swanson P.K."/>
            <person name="Smith M."/>
            <person name="Roesemann S."/>
            <person name="Alexander J.E."/>
            <person name="Rich S.A."/>
            <person name="Livny J."/>
            <person name="Vlamakis H."/>
            <person name="Clish C."/>
            <person name="Bullock K."/>
            <person name="Deik A."/>
            <person name="Scott J."/>
            <person name="Pierce K.A."/>
            <person name="Xavier R.J."/>
            <person name="Alm E.J."/>
        </authorList>
    </citation>
    <scope>NUCLEOTIDE SEQUENCE [LARGE SCALE GENOMIC DNA]</scope>
    <source>
        <strain evidence="2 4">BIOML-A4</strain>
        <strain evidence="3 5">BIOML-A5</strain>
    </source>
</reference>
<gene>
    <name evidence="3" type="ORF">GKD88_01570</name>
    <name evidence="2" type="ORF">GKE08_01560</name>
</gene>
<dbReference type="PANTHER" id="PTHR43031:SF1">
    <property type="entry name" value="PYRIDINE NUCLEOTIDE-DISULPHIDE OXIDOREDUCTASE"/>
    <property type="match status" value="1"/>
</dbReference>
<evidence type="ECO:0000313" key="4">
    <source>
        <dbReference type="Proteomes" id="UP000433575"/>
    </source>
</evidence>
<organism evidence="2 4">
    <name type="scientific">Holdemania massiliensis</name>
    <dbReference type="NCBI Taxonomy" id="1468449"/>
    <lineage>
        <taxon>Bacteria</taxon>
        <taxon>Bacillati</taxon>
        <taxon>Bacillota</taxon>
        <taxon>Erysipelotrichia</taxon>
        <taxon>Erysipelotrichales</taxon>
        <taxon>Erysipelotrichaceae</taxon>
        <taxon>Holdemania</taxon>
    </lineage>
</organism>
<dbReference type="Proteomes" id="UP000480929">
    <property type="component" value="Unassembled WGS sequence"/>
</dbReference>
<dbReference type="OrthoDB" id="9800872at2"/>
<dbReference type="EMBL" id="WKPJ01000001">
    <property type="protein sequence ID" value="MSA88019.1"/>
    <property type="molecule type" value="Genomic_DNA"/>
</dbReference>
<evidence type="ECO:0000313" key="5">
    <source>
        <dbReference type="Proteomes" id="UP000480929"/>
    </source>
</evidence>
<sequence>MFSFLSYLKNRTRKKPVSRLTPAEAKQKMESEQVIVIDVRRPDEFAQGHIPNAINLPNETIVHTALSELKKEDAVLLVYCRSGHRSAQAANKLVQLGYKHVYDFGGLLQWPYEITKEEEK</sequence>
<dbReference type="PANTHER" id="PTHR43031">
    <property type="entry name" value="FAD-DEPENDENT OXIDOREDUCTASE"/>
    <property type="match status" value="1"/>
</dbReference>
<proteinExistence type="predicted"/>
<protein>
    <submittedName>
        <fullName evidence="2">Rhodanese-like domain-containing protein</fullName>
    </submittedName>
</protein>
<feature type="domain" description="Rhodanese" evidence="1">
    <location>
        <begin position="30"/>
        <end position="116"/>
    </location>
</feature>
<evidence type="ECO:0000313" key="2">
    <source>
        <dbReference type="EMBL" id="MSA88019.1"/>
    </source>
</evidence>
<accession>A0A6N7S2P0</accession>
<dbReference type="RefSeq" id="WP_154237655.1">
    <property type="nucleotide sequence ID" value="NZ_CALJPI010000184.1"/>
</dbReference>
<dbReference type="SMART" id="SM00450">
    <property type="entry name" value="RHOD"/>
    <property type="match status" value="1"/>
</dbReference>
<dbReference type="EMBL" id="WKPI01000001">
    <property type="protein sequence ID" value="MSC31815.1"/>
    <property type="molecule type" value="Genomic_DNA"/>
</dbReference>
<evidence type="ECO:0000259" key="1">
    <source>
        <dbReference type="PROSITE" id="PS50206"/>
    </source>
</evidence>
<comment type="caution">
    <text evidence="2">The sequence shown here is derived from an EMBL/GenBank/DDBJ whole genome shotgun (WGS) entry which is preliminary data.</text>
</comment>